<sequence length="346" mass="37596">MTESLHAGIFPGLDESHAVRFAEIALGHVTREYPNVITHTLNGPADARTPRDMHPIFFGSLDWHSCVHGHWLLARILRLYPDSAVAGRIRALFADSYTPEKVAGELAYFQRPNTGTFERPYGWAWYLLLAAELRRTGMGAVGVAWAAALAPLTAEIVGRLKDYLPKATYPVRTGLHINTAFALTLAMAYARRRGDEGLADLITHTARAWHGDDADAQVWEPSGTDFLSPVLTSAACMAAVLPRDEFRAWFARLLPGVAAGMPETLFIPATVSDRSDGTIAHLDGLNLSRAWCWRAIAAQLDPDDPATAQALAAAETHLADALPHLGGDYMGEHWLASFAVLAVDGV</sequence>
<dbReference type="AlphaFoldDB" id="A0A7X0EDM5"/>
<organism evidence="1 2">
    <name type="scientific">Nitrospirillum iridis</name>
    <dbReference type="NCBI Taxonomy" id="765888"/>
    <lineage>
        <taxon>Bacteria</taxon>
        <taxon>Pseudomonadati</taxon>
        <taxon>Pseudomonadota</taxon>
        <taxon>Alphaproteobacteria</taxon>
        <taxon>Rhodospirillales</taxon>
        <taxon>Azospirillaceae</taxon>
        <taxon>Nitrospirillum</taxon>
    </lineage>
</organism>
<dbReference type="RefSeq" id="WP_184802773.1">
    <property type="nucleotide sequence ID" value="NZ_JACIIZ010000009.1"/>
</dbReference>
<dbReference type="Pfam" id="PF11199">
    <property type="entry name" value="DUF2891"/>
    <property type="match status" value="1"/>
</dbReference>
<name>A0A7X0EDM5_9PROT</name>
<comment type="caution">
    <text evidence="1">The sequence shown here is derived from an EMBL/GenBank/DDBJ whole genome shotgun (WGS) entry which is preliminary data.</text>
</comment>
<proteinExistence type="predicted"/>
<accession>A0A7X0EDM5</accession>
<evidence type="ECO:0008006" key="3">
    <source>
        <dbReference type="Google" id="ProtNLM"/>
    </source>
</evidence>
<protein>
    <recommendedName>
        <fullName evidence="3">DUF2891 domain-containing protein</fullName>
    </recommendedName>
</protein>
<reference evidence="1 2" key="1">
    <citation type="submission" date="2020-08" db="EMBL/GenBank/DDBJ databases">
        <title>Genomic Encyclopedia of Type Strains, Phase IV (KMG-IV): sequencing the most valuable type-strain genomes for metagenomic binning, comparative biology and taxonomic classification.</title>
        <authorList>
            <person name="Goeker M."/>
        </authorList>
    </citation>
    <scope>NUCLEOTIDE SEQUENCE [LARGE SCALE GENOMIC DNA]</scope>
    <source>
        <strain evidence="1 2">DSM 22198</strain>
    </source>
</reference>
<keyword evidence="2" id="KW-1185">Reference proteome</keyword>
<evidence type="ECO:0000313" key="2">
    <source>
        <dbReference type="Proteomes" id="UP000539175"/>
    </source>
</evidence>
<gene>
    <name evidence="1" type="ORF">FHS74_003481</name>
</gene>
<dbReference type="InterPro" id="IPR021365">
    <property type="entry name" value="DUF2891"/>
</dbReference>
<dbReference type="EMBL" id="JACIIZ010000009">
    <property type="protein sequence ID" value="MBB6252913.1"/>
    <property type="molecule type" value="Genomic_DNA"/>
</dbReference>
<dbReference type="Proteomes" id="UP000539175">
    <property type="component" value="Unassembled WGS sequence"/>
</dbReference>
<evidence type="ECO:0000313" key="1">
    <source>
        <dbReference type="EMBL" id="MBB6252913.1"/>
    </source>
</evidence>